<name>Q3JRN2_BURP1</name>
<proteinExistence type="predicted"/>
<gene>
    <name evidence="1" type="ordered locus">BURPS1710b_2376</name>
</gene>
<dbReference type="EnsemblBacteria" id="ABA49775">
    <property type="protein sequence ID" value="ABA49775"/>
    <property type="gene ID" value="BURPS1710b_2376"/>
</dbReference>
<accession>Q3JRN2</accession>
<evidence type="ECO:0000313" key="1">
    <source>
        <dbReference type="EMBL" id="ABA49775.1"/>
    </source>
</evidence>
<dbReference type="Proteomes" id="UP000002700">
    <property type="component" value="Chromosome I"/>
</dbReference>
<evidence type="ECO:0000313" key="2">
    <source>
        <dbReference type="Proteomes" id="UP000002700"/>
    </source>
</evidence>
<organism evidence="1 2">
    <name type="scientific">Burkholderia pseudomallei (strain 1710b)</name>
    <dbReference type="NCBI Taxonomy" id="320372"/>
    <lineage>
        <taxon>Bacteria</taxon>
        <taxon>Pseudomonadati</taxon>
        <taxon>Pseudomonadota</taxon>
        <taxon>Betaproteobacteria</taxon>
        <taxon>Burkholderiales</taxon>
        <taxon>Burkholderiaceae</taxon>
        <taxon>Burkholderia</taxon>
        <taxon>pseudomallei group</taxon>
    </lineage>
</organism>
<protein>
    <submittedName>
        <fullName evidence="1">Uncharacterized protein</fullName>
    </submittedName>
</protein>
<dbReference type="KEGG" id="bpm:BURPS1710b_2376"/>
<sequence length="453" mass="51792">MFAIIDQRVRSRICLAIKKPPGEAGGSSRCEACRESAAAAHQIEELGVVLRLADLVEQEFHRLDFVHVVDELAQHPDLLEDLGLDQHFLAARARLVQVDRRVDALFRETALEVHFHVAGALEFFVDHVVHAAAGFDQRGADDRERAAFLDVARRAEEALRALQRVRVDAARQHLAGRRDHGVVGARETRDRVEQDHDVVLHLDEALGLLDHHFGDLHVARGRFVERRRDHFAGDRALHFGHFLGALVDQQHEQDHVRMVLLDRVRDVLEHHGLAGLRRRDEQAALALADRRDHVDDAARDVFLAAHFALERQRLVRVQRREVLEHDLVFRGLGRLPVDFVDLHQREVALAVLRRADFTFDRVAGVQIEAADLRRADVDVVRAREIRHFRRAQEAETVRQHFERAVAEDRFSRLGALFENGEHQLLLAQAVRVFDLQTIGHFDQFGDVQRLELG</sequence>
<dbReference type="HOGENOM" id="CLU_582464_0_0_4"/>
<dbReference type="AlphaFoldDB" id="Q3JRN2"/>
<reference evidence="1 2" key="1">
    <citation type="submission" date="2005-09" db="EMBL/GenBank/DDBJ databases">
        <authorList>
            <person name="Woods D.E."/>
            <person name="Nierman W.C."/>
        </authorList>
    </citation>
    <scope>NUCLEOTIDE SEQUENCE [LARGE SCALE GENOMIC DNA]</scope>
    <source>
        <strain evidence="1 2">1710b</strain>
    </source>
</reference>
<dbReference type="EMBL" id="CP000124">
    <property type="protein sequence ID" value="ABA49775.1"/>
    <property type="molecule type" value="Genomic_DNA"/>
</dbReference>